<dbReference type="SUPFAM" id="SSF48452">
    <property type="entry name" value="TPR-like"/>
    <property type="match status" value="1"/>
</dbReference>
<dbReference type="InterPro" id="IPR011990">
    <property type="entry name" value="TPR-like_helical_dom_sf"/>
</dbReference>
<dbReference type="InterPro" id="IPR016032">
    <property type="entry name" value="Sig_transdc_resp-reg_C-effctor"/>
</dbReference>
<dbReference type="Pfam" id="PF13181">
    <property type="entry name" value="TPR_8"/>
    <property type="match status" value="1"/>
</dbReference>
<dbReference type="CDD" id="cd06170">
    <property type="entry name" value="LuxR_C_like"/>
    <property type="match status" value="1"/>
</dbReference>
<dbReference type="GO" id="GO:0043531">
    <property type="term" value="F:ADP binding"/>
    <property type="evidence" value="ECO:0007669"/>
    <property type="project" value="InterPro"/>
</dbReference>
<dbReference type="EMBL" id="JAFKGL010000017">
    <property type="protein sequence ID" value="MBN9413113.1"/>
    <property type="molecule type" value="Genomic_DNA"/>
</dbReference>
<proteinExistence type="predicted"/>
<dbReference type="PROSITE" id="PS50005">
    <property type="entry name" value="TPR"/>
    <property type="match status" value="1"/>
</dbReference>
<reference evidence="3" key="1">
    <citation type="submission" date="2021-02" db="EMBL/GenBank/DDBJ databases">
        <title>Thiocyanate and organic carbon inputs drive convergent selection for specific autotrophic Afipia and Thiobacillus strains within complex microbiomes.</title>
        <authorList>
            <person name="Huddy R.J."/>
            <person name="Sachdeva R."/>
            <person name="Kadzinga F."/>
            <person name="Kantor R.S."/>
            <person name="Harrison S.T.L."/>
            <person name="Banfield J.F."/>
        </authorList>
    </citation>
    <scope>NUCLEOTIDE SEQUENCE</scope>
    <source>
        <strain evidence="3">SCN18_10_11_15_R4_P_38_20</strain>
    </source>
</reference>
<dbReference type="Gene3D" id="1.25.40.10">
    <property type="entry name" value="Tetratricopeptide repeat domain"/>
    <property type="match status" value="1"/>
</dbReference>
<sequence>MHFQAAGIETVTCSSMKEYVPEIFKDFELNYVETIKDIYFTPREIDVISCLIHGRVVKTIASYLSISAKTVETHIWNIMGKLKCNSQESIRDFIEKTNEISFIRNHYARIRLQTDFEKCLAEIKNYDPKVDRKCIIFFDDNSKNITSFIHKLKKHLSICSLDISVKYRNLNKVFNNTKSTLPFSNYDHIIYIITHKEKLPEITQYPSNLFFLINEGNDSNNISWENPSFNHLNIASYKSYFFLLFDILKQIFPTAHLDSTIHQFQQHYDKFLGAQLVISEPITYTKNELKNKQAYWNKNTIKVAKWVRRHIWLSLTLLGIFVISVVSYMQTNTQEYKNITTPIHTWNLPFPNLYFTGREKELREIAIKFEEADKKDESVSVVVCAGLGGIGKTEIAKYFCHNWKNYSTRNYSLRVWFHAEKLDQLLDSYSALGQKLGITTVDTSSEIIIEKVKEWFEAHPNWLIIYDNAENFDALINFFPQKGGHILITSRHLSWPNVLEVNSLKEEDAINLVGKIINRNENASDIQILVQTLEKMPLAISQAAAYIRENGKTIKDYLQEYSQERYKLLADSTKLPGLHHSPIAITWNISLSRIREESIIAYKLINAFVYLYSDNIPRDHIIDLVPEVKEHPTQIDKAVQALISHSMVKFNAINNNLSLHRLVQEVMWHQQLKDGSQKECLGRVLDVLIQDRDDHLILGGLATRKETMESIIQHYESLPGSRKTALLYHSLGCCYLVKGNFTKAEACFQKGIKKEENSSIYLEYGQALYLRKQFDKAIKYLKLSIEMSHDNFYSYFSEMEKNSIVPILQSEIERIGVVRSKSSHLAYYLLLRIFIDLKNKKEFNFYYNKFKVIAKSYNNAIVTKLFNDILLRSDRPKNS</sequence>
<dbReference type="Pfam" id="PF00931">
    <property type="entry name" value="NB-ARC"/>
    <property type="match status" value="1"/>
</dbReference>
<gene>
    <name evidence="3" type="ORF">J0H12_04235</name>
</gene>
<dbReference type="Pfam" id="PF25000">
    <property type="entry name" value="DUF7779"/>
    <property type="match status" value="1"/>
</dbReference>
<dbReference type="SMART" id="SM00421">
    <property type="entry name" value="HTH_LUXR"/>
    <property type="match status" value="1"/>
</dbReference>
<dbReference type="InterPro" id="IPR036388">
    <property type="entry name" value="WH-like_DNA-bd_sf"/>
</dbReference>
<organism evidence="3 4">
    <name type="scientific">Candidatus Paracaedimonas acanthamoebae</name>
    <dbReference type="NCBI Taxonomy" id="244581"/>
    <lineage>
        <taxon>Bacteria</taxon>
        <taxon>Pseudomonadati</taxon>
        <taxon>Pseudomonadota</taxon>
        <taxon>Alphaproteobacteria</taxon>
        <taxon>Holosporales</taxon>
        <taxon>Caedimonadaceae</taxon>
        <taxon>Candidatus Paracaedimonas</taxon>
    </lineage>
</organism>
<dbReference type="InterPro" id="IPR002182">
    <property type="entry name" value="NB-ARC"/>
</dbReference>
<feature type="domain" description="HTH luxR-type" evidence="2">
    <location>
        <begin position="33"/>
        <end position="98"/>
    </location>
</feature>
<dbReference type="PROSITE" id="PS00622">
    <property type="entry name" value="HTH_LUXR_1"/>
    <property type="match status" value="1"/>
</dbReference>
<dbReference type="GO" id="GO:0003677">
    <property type="term" value="F:DNA binding"/>
    <property type="evidence" value="ECO:0007669"/>
    <property type="project" value="InterPro"/>
</dbReference>
<evidence type="ECO:0000256" key="1">
    <source>
        <dbReference type="PROSITE-ProRule" id="PRU00339"/>
    </source>
</evidence>
<dbReference type="InterPro" id="IPR056681">
    <property type="entry name" value="DUF7779"/>
</dbReference>
<dbReference type="InterPro" id="IPR000792">
    <property type="entry name" value="Tscrpt_reg_LuxR_C"/>
</dbReference>
<dbReference type="SMART" id="SM00028">
    <property type="entry name" value="TPR"/>
    <property type="match status" value="2"/>
</dbReference>
<accession>A0A8J7PY32</accession>
<evidence type="ECO:0000259" key="2">
    <source>
        <dbReference type="PROSITE" id="PS50043"/>
    </source>
</evidence>
<dbReference type="Proteomes" id="UP000664414">
    <property type="component" value="Unassembled WGS sequence"/>
</dbReference>
<dbReference type="PANTHER" id="PTHR35205">
    <property type="entry name" value="NB-ARC AND TPR DOMAIN PROTEIN"/>
    <property type="match status" value="1"/>
</dbReference>
<dbReference type="SUPFAM" id="SSF46894">
    <property type="entry name" value="C-terminal effector domain of the bipartite response regulators"/>
    <property type="match status" value="1"/>
</dbReference>
<dbReference type="Gene3D" id="1.10.10.10">
    <property type="entry name" value="Winged helix-like DNA-binding domain superfamily/Winged helix DNA-binding domain"/>
    <property type="match status" value="1"/>
</dbReference>
<name>A0A8J7PY32_9PROT</name>
<dbReference type="SUPFAM" id="SSF52540">
    <property type="entry name" value="P-loop containing nucleoside triphosphate hydrolases"/>
    <property type="match status" value="1"/>
</dbReference>
<dbReference type="InterPro" id="IPR027417">
    <property type="entry name" value="P-loop_NTPase"/>
</dbReference>
<evidence type="ECO:0000313" key="4">
    <source>
        <dbReference type="Proteomes" id="UP000664414"/>
    </source>
</evidence>
<dbReference type="Gene3D" id="3.40.50.300">
    <property type="entry name" value="P-loop containing nucleotide triphosphate hydrolases"/>
    <property type="match status" value="1"/>
</dbReference>
<dbReference type="Pfam" id="PF00196">
    <property type="entry name" value="GerE"/>
    <property type="match status" value="1"/>
</dbReference>
<evidence type="ECO:0000313" key="3">
    <source>
        <dbReference type="EMBL" id="MBN9413113.1"/>
    </source>
</evidence>
<dbReference type="PANTHER" id="PTHR35205:SF1">
    <property type="entry name" value="ZU5 DOMAIN-CONTAINING PROTEIN"/>
    <property type="match status" value="1"/>
</dbReference>
<comment type="caution">
    <text evidence="3">The sequence shown here is derived from an EMBL/GenBank/DDBJ whole genome shotgun (WGS) entry which is preliminary data.</text>
</comment>
<feature type="repeat" description="TPR" evidence="1">
    <location>
        <begin position="725"/>
        <end position="758"/>
    </location>
</feature>
<protein>
    <recommendedName>
        <fullName evidence="2">HTH luxR-type domain-containing protein</fullName>
    </recommendedName>
</protein>
<dbReference type="GO" id="GO:0006355">
    <property type="term" value="P:regulation of DNA-templated transcription"/>
    <property type="evidence" value="ECO:0007669"/>
    <property type="project" value="InterPro"/>
</dbReference>
<dbReference type="PROSITE" id="PS50043">
    <property type="entry name" value="HTH_LUXR_2"/>
    <property type="match status" value="1"/>
</dbReference>
<dbReference type="AlphaFoldDB" id="A0A8J7PY32"/>
<keyword evidence="1" id="KW-0802">TPR repeat</keyword>
<dbReference type="PRINTS" id="PR00038">
    <property type="entry name" value="HTHLUXR"/>
</dbReference>
<dbReference type="InterPro" id="IPR019734">
    <property type="entry name" value="TPR_rpt"/>
</dbReference>